<dbReference type="KEGG" id="snk:CP967_09185"/>
<evidence type="ECO:0000313" key="3">
    <source>
        <dbReference type="Proteomes" id="UP000326178"/>
    </source>
</evidence>
<keyword evidence="1" id="KW-1133">Transmembrane helix</keyword>
<feature type="transmembrane region" description="Helical" evidence="1">
    <location>
        <begin position="102"/>
        <end position="128"/>
    </location>
</feature>
<proteinExistence type="predicted"/>
<feature type="transmembrane region" description="Helical" evidence="1">
    <location>
        <begin position="49"/>
        <end position="69"/>
    </location>
</feature>
<dbReference type="OrthoDB" id="3775926at2"/>
<keyword evidence="1" id="KW-0812">Transmembrane</keyword>
<dbReference type="Proteomes" id="UP000326178">
    <property type="component" value="Chromosome"/>
</dbReference>
<dbReference type="RefSeq" id="WP_150487482.1">
    <property type="nucleotide sequence ID" value="NZ_BMUV01000001.1"/>
</dbReference>
<keyword evidence="3" id="KW-1185">Reference proteome</keyword>
<protein>
    <submittedName>
        <fullName evidence="2">Uncharacterized protein</fullName>
    </submittedName>
</protein>
<sequence length="186" mass="20072">MDTAYARRLDLIPPIGVLGRVYAAGLVVNLPILALLLTPQIRSRVGSEATMAVSAVALLGLVVAAVVFAPEVSARVAPAGARWRFGGARAQVRALIRRDRRAYAWCLGEFVVLYIAAQGLGGVIGWMMPPIWSNADFGSDPAAGRWEFHYPNFAVQAVTIYVVICLAGSWYACRLRQLALSGTDDR</sequence>
<feature type="transmembrane region" description="Helical" evidence="1">
    <location>
        <begin position="148"/>
        <end position="172"/>
    </location>
</feature>
<evidence type="ECO:0000256" key="1">
    <source>
        <dbReference type="SAM" id="Phobius"/>
    </source>
</evidence>
<reference evidence="2 3" key="1">
    <citation type="submission" date="2017-09" db="EMBL/GenBank/DDBJ databases">
        <authorList>
            <person name="Lee N."/>
            <person name="Cho B.-K."/>
        </authorList>
    </citation>
    <scope>NUCLEOTIDE SEQUENCE [LARGE SCALE GENOMIC DNA]</scope>
    <source>
        <strain evidence="2 3">ATCC 12769</strain>
    </source>
</reference>
<gene>
    <name evidence="2" type="ORF">CP967_09185</name>
</gene>
<evidence type="ECO:0000313" key="2">
    <source>
        <dbReference type="EMBL" id="QEU72122.1"/>
    </source>
</evidence>
<organism evidence="2 3">
    <name type="scientific">Streptomyces nitrosporeus</name>
    <dbReference type="NCBI Taxonomy" id="28894"/>
    <lineage>
        <taxon>Bacteria</taxon>
        <taxon>Bacillati</taxon>
        <taxon>Actinomycetota</taxon>
        <taxon>Actinomycetes</taxon>
        <taxon>Kitasatosporales</taxon>
        <taxon>Streptomycetaceae</taxon>
        <taxon>Streptomyces</taxon>
    </lineage>
</organism>
<dbReference type="AlphaFoldDB" id="A0A5J6F7H1"/>
<accession>A0A5J6F7H1</accession>
<keyword evidence="1" id="KW-0472">Membrane</keyword>
<feature type="transmembrane region" description="Helical" evidence="1">
    <location>
        <begin position="17"/>
        <end position="37"/>
    </location>
</feature>
<dbReference type="EMBL" id="CP023702">
    <property type="protein sequence ID" value="QEU72122.1"/>
    <property type="molecule type" value="Genomic_DNA"/>
</dbReference>
<name>A0A5J6F7H1_9ACTN</name>